<feature type="region of interest" description="Disordered" evidence="4">
    <location>
        <begin position="1"/>
        <end position="38"/>
    </location>
</feature>
<dbReference type="Gene3D" id="2.40.10.10">
    <property type="entry name" value="Trypsin-like serine proteases"/>
    <property type="match status" value="2"/>
</dbReference>
<feature type="domain" description="PDZ" evidence="6">
    <location>
        <begin position="301"/>
        <end position="380"/>
    </location>
</feature>
<evidence type="ECO:0000256" key="4">
    <source>
        <dbReference type="SAM" id="MobiDB-lite"/>
    </source>
</evidence>
<evidence type="ECO:0000259" key="6">
    <source>
        <dbReference type="PROSITE" id="PS50106"/>
    </source>
</evidence>
<evidence type="ECO:0000313" key="8">
    <source>
        <dbReference type="Proteomes" id="UP000334019"/>
    </source>
</evidence>
<keyword evidence="3" id="KW-0378">Hydrolase</keyword>
<gene>
    <name evidence="7" type="ORF">GH723_01995</name>
</gene>
<organism evidence="7 8">
    <name type="scientific">Actinomarinicola tropica</name>
    <dbReference type="NCBI Taxonomy" id="2789776"/>
    <lineage>
        <taxon>Bacteria</taxon>
        <taxon>Bacillati</taxon>
        <taxon>Actinomycetota</taxon>
        <taxon>Acidimicrobiia</taxon>
        <taxon>Acidimicrobiales</taxon>
        <taxon>Iamiaceae</taxon>
        <taxon>Actinomarinicola</taxon>
    </lineage>
</organism>
<dbReference type="GO" id="GO:0004252">
    <property type="term" value="F:serine-type endopeptidase activity"/>
    <property type="evidence" value="ECO:0007669"/>
    <property type="project" value="InterPro"/>
</dbReference>
<dbReference type="SUPFAM" id="SSF50494">
    <property type="entry name" value="Trypsin-like serine proteases"/>
    <property type="match status" value="1"/>
</dbReference>
<dbReference type="Pfam" id="PF13180">
    <property type="entry name" value="PDZ_2"/>
    <property type="match status" value="1"/>
</dbReference>
<keyword evidence="5" id="KW-0812">Transmembrane</keyword>
<dbReference type="InterPro" id="IPR051201">
    <property type="entry name" value="Chloro_Bact_Ser_Proteases"/>
</dbReference>
<dbReference type="GO" id="GO:0006508">
    <property type="term" value="P:proteolysis"/>
    <property type="evidence" value="ECO:0007669"/>
    <property type="project" value="UniProtKB-KW"/>
</dbReference>
<dbReference type="RefSeq" id="WP_153758081.1">
    <property type="nucleotide sequence ID" value="NZ_CP045851.1"/>
</dbReference>
<dbReference type="SUPFAM" id="SSF50156">
    <property type="entry name" value="PDZ domain-like"/>
    <property type="match status" value="1"/>
</dbReference>
<evidence type="ECO:0000256" key="1">
    <source>
        <dbReference type="ARBA" id="ARBA00010541"/>
    </source>
</evidence>
<feature type="transmembrane region" description="Helical" evidence="5">
    <location>
        <begin position="57"/>
        <end position="79"/>
    </location>
</feature>
<dbReference type="KEGG" id="atq:GH723_01995"/>
<dbReference type="PANTHER" id="PTHR43343:SF3">
    <property type="entry name" value="PROTEASE DO-LIKE 8, CHLOROPLASTIC"/>
    <property type="match status" value="1"/>
</dbReference>
<dbReference type="PRINTS" id="PR00834">
    <property type="entry name" value="PROTEASES2C"/>
</dbReference>
<evidence type="ECO:0000256" key="3">
    <source>
        <dbReference type="ARBA" id="ARBA00022801"/>
    </source>
</evidence>
<dbReference type="InterPro" id="IPR009003">
    <property type="entry name" value="Peptidase_S1_PA"/>
</dbReference>
<dbReference type="PANTHER" id="PTHR43343">
    <property type="entry name" value="PEPTIDASE S12"/>
    <property type="match status" value="1"/>
</dbReference>
<comment type="similarity">
    <text evidence="1">Belongs to the peptidase S1C family.</text>
</comment>
<reference evidence="7 8" key="1">
    <citation type="submission" date="2019-11" db="EMBL/GenBank/DDBJ databases">
        <authorList>
            <person name="He Y."/>
        </authorList>
    </citation>
    <scope>NUCLEOTIDE SEQUENCE [LARGE SCALE GENOMIC DNA]</scope>
    <source>
        <strain evidence="7 8">SCSIO 58843</strain>
    </source>
</reference>
<keyword evidence="2" id="KW-0645">Protease</keyword>
<dbReference type="InterPro" id="IPR043504">
    <property type="entry name" value="Peptidase_S1_PA_chymotrypsin"/>
</dbReference>
<accession>A0A5Q2RLB4</accession>
<feature type="compositionally biased region" description="Acidic residues" evidence="4">
    <location>
        <begin position="1"/>
        <end position="11"/>
    </location>
</feature>
<dbReference type="Proteomes" id="UP000334019">
    <property type="component" value="Chromosome"/>
</dbReference>
<keyword evidence="5" id="KW-0472">Membrane</keyword>
<dbReference type="InterPro" id="IPR036034">
    <property type="entry name" value="PDZ_sf"/>
</dbReference>
<evidence type="ECO:0000256" key="5">
    <source>
        <dbReference type="SAM" id="Phobius"/>
    </source>
</evidence>
<dbReference type="AlphaFoldDB" id="A0A5Q2RLB4"/>
<dbReference type="EMBL" id="CP045851">
    <property type="protein sequence ID" value="QGG93975.1"/>
    <property type="molecule type" value="Genomic_DNA"/>
</dbReference>
<evidence type="ECO:0000256" key="2">
    <source>
        <dbReference type="ARBA" id="ARBA00022670"/>
    </source>
</evidence>
<sequence length="393" mass="40096">MQDDDLPDDDPSPFGDPLHPDDRLWRHPSEMRSVPPVGARSIPDTVDFAPAPPRRRLAWSALVASSLVGASAALLAVLATGMGERVVERIVETPPSAAPSSLVPVATTVPPNGPAEAVEAVLPGVAHLTITTEGGTVDASAVVVRADGYLVTDALPLEGASEVLVTLADGRNLPGEVVGSDPVSALAVLRVDATDLAVVDHGTPADLEVGQWAMAIGTHEDGGPSVSSGTISALQQRAENGAGTVLYGLIRFDAPVPGEVAGGPLVVDSGAVVGVAVKADEEASFGWATPIDEVRQVADDIIELGHARHAWLGVEGRRTTEGALVSAVVPHSPADTAGLRAGDVLLHADGEPLPSMGTLAALIRAAEPGDPISLTFLRDGAEHTATATLGERS</sequence>
<feature type="compositionally biased region" description="Basic and acidic residues" evidence="4">
    <location>
        <begin position="18"/>
        <end position="30"/>
    </location>
</feature>
<protein>
    <submittedName>
        <fullName evidence="7">PDZ domain-containing protein</fullName>
    </submittedName>
</protein>
<dbReference type="PROSITE" id="PS50106">
    <property type="entry name" value="PDZ"/>
    <property type="match status" value="1"/>
</dbReference>
<dbReference type="SMART" id="SM00228">
    <property type="entry name" value="PDZ"/>
    <property type="match status" value="1"/>
</dbReference>
<dbReference type="Gene3D" id="2.30.42.10">
    <property type="match status" value="1"/>
</dbReference>
<proteinExistence type="inferred from homology"/>
<keyword evidence="5" id="KW-1133">Transmembrane helix</keyword>
<dbReference type="InterPro" id="IPR001478">
    <property type="entry name" value="PDZ"/>
</dbReference>
<name>A0A5Q2RLB4_9ACTN</name>
<dbReference type="Pfam" id="PF13365">
    <property type="entry name" value="Trypsin_2"/>
    <property type="match status" value="1"/>
</dbReference>
<evidence type="ECO:0000313" key="7">
    <source>
        <dbReference type="EMBL" id="QGG93975.1"/>
    </source>
</evidence>
<dbReference type="InterPro" id="IPR001940">
    <property type="entry name" value="Peptidase_S1C"/>
</dbReference>
<keyword evidence="8" id="KW-1185">Reference proteome</keyword>